<dbReference type="Gene3D" id="3.30.450.40">
    <property type="match status" value="2"/>
</dbReference>
<feature type="coiled-coil region" evidence="3">
    <location>
        <begin position="183"/>
        <end position="210"/>
    </location>
</feature>
<comment type="catalytic activity">
    <reaction evidence="2">
        <text>2 GTP = 3',3'-c-di-GMP + 2 diphosphate</text>
        <dbReference type="Rhea" id="RHEA:24898"/>
        <dbReference type="ChEBI" id="CHEBI:33019"/>
        <dbReference type="ChEBI" id="CHEBI:37565"/>
        <dbReference type="ChEBI" id="CHEBI:58805"/>
        <dbReference type="EC" id="2.7.7.65"/>
    </reaction>
</comment>
<dbReference type="InterPro" id="IPR029787">
    <property type="entry name" value="Nucleotide_cyclase"/>
</dbReference>
<dbReference type="FunFam" id="3.30.70.270:FF:000001">
    <property type="entry name" value="Diguanylate cyclase domain protein"/>
    <property type="match status" value="1"/>
</dbReference>
<feature type="transmembrane region" description="Helical" evidence="4">
    <location>
        <begin position="134"/>
        <end position="154"/>
    </location>
</feature>
<dbReference type="Pfam" id="PF00990">
    <property type="entry name" value="GGDEF"/>
    <property type="match status" value="1"/>
</dbReference>
<evidence type="ECO:0000256" key="3">
    <source>
        <dbReference type="SAM" id="Coils"/>
    </source>
</evidence>
<dbReference type="SUPFAM" id="SSF55781">
    <property type="entry name" value="GAF domain-like"/>
    <property type="match status" value="2"/>
</dbReference>
<accession>D0LIT1</accession>
<dbReference type="eggNOG" id="COG2203">
    <property type="taxonomic scope" value="Bacteria"/>
</dbReference>
<feature type="domain" description="GGDEF" evidence="5">
    <location>
        <begin position="588"/>
        <end position="721"/>
    </location>
</feature>
<name>D0LIT1_HALO1</name>
<evidence type="ECO:0000313" key="7">
    <source>
        <dbReference type="Proteomes" id="UP000001880"/>
    </source>
</evidence>
<dbReference type="SMART" id="SM00267">
    <property type="entry name" value="GGDEF"/>
    <property type="match status" value="1"/>
</dbReference>
<dbReference type="SUPFAM" id="SSF55073">
    <property type="entry name" value="Nucleotide cyclase"/>
    <property type="match status" value="1"/>
</dbReference>
<dbReference type="KEGG" id="hoh:Hoch_0319"/>
<dbReference type="EMBL" id="CP001804">
    <property type="protein sequence ID" value="ACY12960.1"/>
    <property type="molecule type" value="Genomic_DNA"/>
</dbReference>
<dbReference type="GO" id="GO:0005886">
    <property type="term" value="C:plasma membrane"/>
    <property type="evidence" value="ECO:0007669"/>
    <property type="project" value="TreeGrafter"/>
</dbReference>
<dbReference type="STRING" id="502025.Hoch_0319"/>
<dbReference type="PANTHER" id="PTHR45138:SF9">
    <property type="entry name" value="DIGUANYLATE CYCLASE DGCM-RELATED"/>
    <property type="match status" value="1"/>
</dbReference>
<evidence type="ECO:0000256" key="1">
    <source>
        <dbReference type="ARBA" id="ARBA00012528"/>
    </source>
</evidence>
<dbReference type="OrthoDB" id="9759607at2"/>
<dbReference type="PANTHER" id="PTHR45138">
    <property type="entry name" value="REGULATORY COMPONENTS OF SENSORY TRANSDUCTION SYSTEM"/>
    <property type="match status" value="1"/>
</dbReference>
<dbReference type="eggNOG" id="COG3706">
    <property type="taxonomic scope" value="Bacteria"/>
</dbReference>
<proteinExistence type="predicted"/>
<evidence type="ECO:0000256" key="4">
    <source>
        <dbReference type="SAM" id="Phobius"/>
    </source>
</evidence>
<evidence type="ECO:0000256" key="2">
    <source>
        <dbReference type="ARBA" id="ARBA00034247"/>
    </source>
</evidence>
<sequence>MSNLRNLRRALHIGGGTLVGALACAMIAAGALDASALETPRIASMLLLACVAVLTVTAISRRMQFTPPSARSQRASFWLGAAPILADVEIAFALVSACYAIIAVTGSMDSPMYPLLYGVVAFAVSFLSRPGAWATVGAAVILELAFFLRMPFGMDAVAPLLLHGFFLAGASAAHALFWRGLIAAHQRRRARRLERELQAQRDSARDYRLIAAALGAESRAPRNRLQEEHMLALGGVQTISDSVFHTMRLMKWALGAQTCALLWLTERGDAFKVKELASDSDDVTESSRVAAAGPLGAILRDRAPLILARTKPRQIPYYDRGDFTGAFVGVPVMEGAHLRGILCADRDQPFDDDELTILAGATEQILRYVQSEQVFRAVERAKYEHERFYHASAMLCRALTLEEVMETAFDAASQIVGFDLAAITIYEPERKRHRVYSVRVSDEDAPLIDPESLADLEFRDNTGLAAMVVKNKHYLPAGGELRDLTAPVYTKQVRLKEAESLLVLPLLSGDEAIGTFMLASRERQQFGKDVREMLGIIANQVAVSLQNGMMYKTMETMATTDGLTGLTNHRTFQDRLVQLLDRAERTRQPAAILLCDVDHFKNVNDTYGHPIGDEVLRQVAGVLLRSVRKIDIPARYGGEEFAVVLEATDLEGAMNLAERIRKDVAALVVDSDKGPFQVTMSIGIASFPDDATDRAVLIERADSALYLAKESGRNRCMSYQTLAASRRLRKAS</sequence>
<dbReference type="HOGENOM" id="CLU_017737_0_0_7"/>
<keyword evidence="7" id="KW-1185">Reference proteome</keyword>
<dbReference type="GO" id="GO:0052621">
    <property type="term" value="F:diguanylate cyclase activity"/>
    <property type="evidence" value="ECO:0007669"/>
    <property type="project" value="UniProtKB-EC"/>
</dbReference>
<dbReference type="GO" id="GO:1902201">
    <property type="term" value="P:negative regulation of bacterial-type flagellum-dependent cell motility"/>
    <property type="evidence" value="ECO:0007669"/>
    <property type="project" value="TreeGrafter"/>
</dbReference>
<dbReference type="AlphaFoldDB" id="D0LIT1"/>
<feature type="transmembrane region" description="Helical" evidence="4">
    <location>
        <begin position="81"/>
        <end position="104"/>
    </location>
</feature>
<evidence type="ECO:0000313" key="6">
    <source>
        <dbReference type="EMBL" id="ACY12960.1"/>
    </source>
</evidence>
<dbReference type="PROSITE" id="PS50887">
    <property type="entry name" value="GGDEF"/>
    <property type="match status" value="1"/>
</dbReference>
<organism evidence="6 7">
    <name type="scientific">Haliangium ochraceum (strain DSM 14365 / JCM 11303 / SMP-2)</name>
    <dbReference type="NCBI Taxonomy" id="502025"/>
    <lineage>
        <taxon>Bacteria</taxon>
        <taxon>Pseudomonadati</taxon>
        <taxon>Myxococcota</taxon>
        <taxon>Polyangia</taxon>
        <taxon>Haliangiales</taxon>
        <taxon>Kofleriaceae</taxon>
        <taxon>Haliangium</taxon>
    </lineage>
</organism>
<dbReference type="InterPro" id="IPR050469">
    <property type="entry name" value="Diguanylate_Cyclase"/>
</dbReference>
<dbReference type="Gene3D" id="3.30.70.270">
    <property type="match status" value="1"/>
</dbReference>
<protein>
    <recommendedName>
        <fullName evidence="1">diguanylate cyclase</fullName>
        <ecNumber evidence="1">2.7.7.65</ecNumber>
    </recommendedName>
</protein>
<reference evidence="6 7" key="1">
    <citation type="journal article" date="2010" name="Stand. Genomic Sci.">
        <title>Complete genome sequence of Haliangium ochraceum type strain (SMP-2).</title>
        <authorList>
            <consortium name="US DOE Joint Genome Institute (JGI-PGF)"/>
            <person name="Ivanova N."/>
            <person name="Daum C."/>
            <person name="Lang E."/>
            <person name="Abt B."/>
            <person name="Kopitz M."/>
            <person name="Saunders E."/>
            <person name="Lapidus A."/>
            <person name="Lucas S."/>
            <person name="Glavina Del Rio T."/>
            <person name="Nolan M."/>
            <person name="Tice H."/>
            <person name="Copeland A."/>
            <person name="Cheng J.F."/>
            <person name="Chen F."/>
            <person name="Bruce D."/>
            <person name="Goodwin L."/>
            <person name="Pitluck S."/>
            <person name="Mavromatis K."/>
            <person name="Pati A."/>
            <person name="Mikhailova N."/>
            <person name="Chen A."/>
            <person name="Palaniappan K."/>
            <person name="Land M."/>
            <person name="Hauser L."/>
            <person name="Chang Y.J."/>
            <person name="Jeffries C.D."/>
            <person name="Detter J.C."/>
            <person name="Brettin T."/>
            <person name="Rohde M."/>
            <person name="Goker M."/>
            <person name="Bristow J."/>
            <person name="Markowitz V."/>
            <person name="Eisen J.A."/>
            <person name="Hugenholtz P."/>
            <person name="Kyrpides N.C."/>
            <person name="Klenk H.P."/>
        </authorList>
    </citation>
    <scope>NUCLEOTIDE SEQUENCE [LARGE SCALE GENOMIC DNA]</scope>
    <source>
        <strain evidence="7">DSM 14365 / CIP 107738 / JCM 11303 / AJ 13395 / SMP-2</strain>
    </source>
</reference>
<dbReference type="Proteomes" id="UP000001880">
    <property type="component" value="Chromosome"/>
</dbReference>
<dbReference type="Pfam" id="PF13185">
    <property type="entry name" value="GAF_2"/>
    <property type="match status" value="1"/>
</dbReference>
<dbReference type="SMART" id="SM00065">
    <property type="entry name" value="GAF"/>
    <property type="match status" value="2"/>
</dbReference>
<keyword evidence="4" id="KW-1133">Transmembrane helix</keyword>
<keyword evidence="4" id="KW-0472">Membrane</keyword>
<gene>
    <name evidence="6" type="ordered locus">Hoch_0319</name>
</gene>
<dbReference type="EC" id="2.7.7.65" evidence="1"/>
<dbReference type="PROSITE" id="PS51257">
    <property type="entry name" value="PROKAR_LIPOPROTEIN"/>
    <property type="match status" value="1"/>
</dbReference>
<keyword evidence="4" id="KW-0812">Transmembrane</keyword>
<dbReference type="InterPro" id="IPR029016">
    <property type="entry name" value="GAF-like_dom_sf"/>
</dbReference>
<dbReference type="InterPro" id="IPR043128">
    <property type="entry name" value="Rev_trsase/Diguanyl_cyclase"/>
</dbReference>
<dbReference type="InterPro" id="IPR000160">
    <property type="entry name" value="GGDEF_dom"/>
</dbReference>
<dbReference type="CDD" id="cd01949">
    <property type="entry name" value="GGDEF"/>
    <property type="match status" value="1"/>
</dbReference>
<feature type="transmembrane region" description="Helical" evidence="4">
    <location>
        <begin position="160"/>
        <end position="182"/>
    </location>
</feature>
<dbReference type="GO" id="GO:0043709">
    <property type="term" value="P:cell adhesion involved in single-species biofilm formation"/>
    <property type="evidence" value="ECO:0007669"/>
    <property type="project" value="TreeGrafter"/>
</dbReference>
<keyword evidence="3" id="KW-0175">Coiled coil</keyword>
<dbReference type="NCBIfam" id="TIGR00254">
    <property type="entry name" value="GGDEF"/>
    <property type="match status" value="1"/>
</dbReference>
<evidence type="ECO:0000259" key="5">
    <source>
        <dbReference type="PROSITE" id="PS50887"/>
    </source>
</evidence>
<dbReference type="Pfam" id="PF01590">
    <property type="entry name" value="GAF"/>
    <property type="match status" value="1"/>
</dbReference>
<feature type="transmembrane region" description="Helical" evidence="4">
    <location>
        <begin position="12"/>
        <end position="30"/>
    </location>
</feature>
<dbReference type="InterPro" id="IPR003018">
    <property type="entry name" value="GAF"/>
</dbReference>
<dbReference type="RefSeq" id="WP_012825587.1">
    <property type="nucleotide sequence ID" value="NC_013440.1"/>
</dbReference>
<feature type="transmembrane region" description="Helical" evidence="4">
    <location>
        <begin position="42"/>
        <end position="60"/>
    </location>
</feature>